<proteinExistence type="inferred from homology"/>
<comment type="subunit">
    <text evidence="13">F-type ATPases have 2 components, F(1) - the catalytic core - and F(0) - the membrane proton channel. F(1) has five subunits: alpha(3), beta(3), gamma(1), delta(1), epsilon(1). F(0) has three main subunits: a(1), b(2) and c(10-14). The alpha and beta chains form an alternating ring which encloses part of the gamma chain. F(1) is attached to F(0) by a central stalk formed by the gamma and epsilon chains, while a peripheral stalk is formed by the delta and b chains.</text>
</comment>
<keyword evidence="10 13" id="KW-0066">ATP synthesis</keyword>
<dbReference type="InterPro" id="IPR050059">
    <property type="entry name" value="ATP_synthase_B_chain"/>
</dbReference>
<dbReference type="RefSeq" id="WP_338535838.1">
    <property type="nucleotide sequence ID" value="NZ_AP028654.1"/>
</dbReference>
<keyword evidence="8 13" id="KW-0406">Ion transport</keyword>
<comment type="similarity">
    <text evidence="1 13 14">Belongs to the ATPase B chain family.</text>
</comment>
<dbReference type="GO" id="GO:0012505">
    <property type="term" value="C:endomembrane system"/>
    <property type="evidence" value="ECO:0007669"/>
    <property type="project" value="UniProtKB-SubCell"/>
</dbReference>
<evidence type="ECO:0000256" key="5">
    <source>
        <dbReference type="ARBA" id="ARBA00022692"/>
    </source>
</evidence>
<comment type="function">
    <text evidence="11 13">F(1)F(0) ATP synthase produces ATP from ADP in the presence of a proton or sodium gradient. F-type ATPases consist of two structural domains, F(1) containing the extramembraneous catalytic core and F(0) containing the membrane proton channel, linked together by a central stalk and a peripheral stalk. During catalysis, ATP synthesis in the catalytic domain of F(1) is coupled via a rotary mechanism of the central stalk subunits to proton translocation.</text>
</comment>
<comment type="subcellular location">
    <subcellularLocation>
        <location evidence="13">Cell membrane</location>
        <topology evidence="13">Single-pass membrane protein</topology>
    </subcellularLocation>
    <subcellularLocation>
        <location evidence="12">Endomembrane system</location>
        <topology evidence="12">Single-pass membrane protein</topology>
    </subcellularLocation>
</comment>
<evidence type="ECO:0000256" key="1">
    <source>
        <dbReference type="ARBA" id="ARBA00005513"/>
    </source>
</evidence>
<keyword evidence="7 13" id="KW-1133">Transmembrane helix</keyword>
<dbReference type="AlphaFoldDB" id="A0AAU9EPZ9"/>
<feature type="transmembrane region" description="Helical" evidence="13">
    <location>
        <begin position="17"/>
        <end position="35"/>
    </location>
</feature>
<dbReference type="PANTHER" id="PTHR33445:SF1">
    <property type="entry name" value="ATP SYNTHASE SUBUNIT B"/>
    <property type="match status" value="1"/>
</dbReference>
<dbReference type="Pfam" id="PF00430">
    <property type="entry name" value="ATP-synt_B"/>
    <property type="match status" value="1"/>
</dbReference>
<gene>
    <name evidence="13 16" type="primary">atpF</name>
    <name evidence="16" type="ORF">HLPR_25700</name>
</gene>
<accession>A0AAU9EPZ9</accession>
<sequence>MGAAYVVAELRLGLVEFNWTFVFQIMNTIILFLLLKKFLFKPVTEFMENREKEIADQFKEADIKNEEADSLKEEYLTKLNKAEDEAREISKQLILKSENRSNEIIKDAKIDAHEIKARANKDIEREKVKAVNTLKDEIASMAILAASKVIEKDIDEKNHKALIDKFIDEVGDTKWQN</sequence>
<evidence type="ECO:0000256" key="9">
    <source>
        <dbReference type="ARBA" id="ARBA00023136"/>
    </source>
</evidence>
<comment type="function">
    <text evidence="13">Component of the F(0) channel, it forms part of the peripheral stalk, linking F(1) to F(0).</text>
</comment>
<dbReference type="InterPro" id="IPR005864">
    <property type="entry name" value="ATP_synth_F0_bsu_bac"/>
</dbReference>
<evidence type="ECO:0000256" key="12">
    <source>
        <dbReference type="ARBA" id="ARBA00037847"/>
    </source>
</evidence>
<dbReference type="InterPro" id="IPR002146">
    <property type="entry name" value="ATP_synth_b/b'su_bac/chlpt"/>
</dbReference>
<keyword evidence="6 13" id="KW-0375">Hydrogen ion transport</keyword>
<dbReference type="HAMAP" id="MF_01398">
    <property type="entry name" value="ATP_synth_b_bprime"/>
    <property type="match status" value="1"/>
</dbReference>
<dbReference type="EMBL" id="AP028654">
    <property type="protein sequence ID" value="BEP30239.1"/>
    <property type="molecule type" value="Genomic_DNA"/>
</dbReference>
<dbReference type="NCBIfam" id="TIGR01144">
    <property type="entry name" value="ATP_synt_b"/>
    <property type="match status" value="1"/>
</dbReference>
<evidence type="ECO:0000256" key="3">
    <source>
        <dbReference type="ARBA" id="ARBA00022475"/>
    </source>
</evidence>
<dbReference type="CDD" id="cd06503">
    <property type="entry name" value="ATP-synt_Fo_b"/>
    <property type="match status" value="1"/>
</dbReference>
<keyword evidence="3 13" id="KW-1003">Cell membrane</keyword>
<dbReference type="KEGG" id="hprf:HLPR_25700"/>
<protein>
    <recommendedName>
        <fullName evidence="13">ATP synthase subunit b</fullName>
    </recommendedName>
    <alternativeName>
        <fullName evidence="13">ATP synthase F(0) sector subunit b</fullName>
    </alternativeName>
    <alternativeName>
        <fullName evidence="13">ATPase subunit I</fullName>
    </alternativeName>
    <alternativeName>
        <fullName evidence="13">F-type ATPase subunit b</fullName>
        <shortName evidence="13">F-ATPase subunit b</shortName>
    </alternativeName>
</protein>
<evidence type="ECO:0000256" key="8">
    <source>
        <dbReference type="ARBA" id="ARBA00023065"/>
    </source>
</evidence>
<dbReference type="GO" id="GO:0046961">
    <property type="term" value="F:proton-transporting ATPase activity, rotational mechanism"/>
    <property type="evidence" value="ECO:0007669"/>
    <property type="project" value="TreeGrafter"/>
</dbReference>
<keyword evidence="17" id="KW-1185">Reference proteome</keyword>
<keyword evidence="2 13" id="KW-0813">Transport</keyword>
<evidence type="ECO:0000256" key="4">
    <source>
        <dbReference type="ARBA" id="ARBA00022547"/>
    </source>
</evidence>
<dbReference type="GO" id="GO:0045259">
    <property type="term" value="C:proton-transporting ATP synthase complex"/>
    <property type="evidence" value="ECO:0007669"/>
    <property type="project" value="UniProtKB-KW"/>
</dbReference>
<evidence type="ECO:0000256" key="14">
    <source>
        <dbReference type="RuleBase" id="RU003848"/>
    </source>
</evidence>
<evidence type="ECO:0000256" key="7">
    <source>
        <dbReference type="ARBA" id="ARBA00022989"/>
    </source>
</evidence>
<feature type="coiled-coil region" evidence="15">
    <location>
        <begin position="54"/>
        <end position="99"/>
    </location>
</feature>
<evidence type="ECO:0000256" key="15">
    <source>
        <dbReference type="SAM" id="Coils"/>
    </source>
</evidence>
<keyword evidence="9 13" id="KW-0472">Membrane</keyword>
<evidence type="ECO:0000256" key="11">
    <source>
        <dbReference type="ARBA" id="ARBA00025198"/>
    </source>
</evidence>
<evidence type="ECO:0000256" key="13">
    <source>
        <dbReference type="HAMAP-Rule" id="MF_01398"/>
    </source>
</evidence>
<dbReference type="PANTHER" id="PTHR33445">
    <property type="entry name" value="ATP SYNTHASE SUBUNIT B', CHLOROPLASTIC"/>
    <property type="match status" value="1"/>
</dbReference>
<dbReference type="Proteomes" id="UP001321786">
    <property type="component" value="Chromosome"/>
</dbReference>
<organism evidence="16 17">
    <name type="scientific">Helicovermis profundi</name>
    <dbReference type="NCBI Taxonomy" id="3065157"/>
    <lineage>
        <taxon>Bacteria</taxon>
        <taxon>Bacillati</taxon>
        <taxon>Bacillota</taxon>
        <taxon>Clostridia</taxon>
        <taxon>Helicovermis</taxon>
    </lineage>
</organism>
<evidence type="ECO:0000256" key="10">
    <source>
        <dbReference type="ARBA" id="ARBA00023310"/>
    </source>
</evidence>
<evidence type="ECO:0000313" key="17">
    <source>
        <dbReference type="Proteomes" id="UP001321786"/>
    </source>
</evidence>
<keyword evidence="5 13" id="KW-0812">Transmembrane</keyword>
<evidence type="ECO:0000256" key="6">
    <source>
        <dbReference type="ARBA" id="ARBA00022781"/>
    </source>
</evidence>
<name>A0AAU9EPZ9_9FIRM</name>
<dbReference type="GO" id="GO:0005886">
    <property type="term" value="C:plasma membrane"/>
    <property type="evidence" value="ECO:0007669"/>
    <property type="project" value="UniProtKB-SubCell"/>
</dbReference>
<dbReference type="GO" id="GO:0046933">
    <property type="term" value="F:proton-transporting ATP synthase activity, rotational mechanism"/>
    <property type="evidence" value="ECO:0007669"/>
    <property type="project" value="UniProtKB-UniRule"/>
</dbReference>
<evidence type="ECO:0000256" key="2">
    <source>
        <dbReference type="ARBA" id="ARBA00022448"/>
    </source>
</evidence>
<reference evidence="16 17" key="1">
    <citation type="submission" date="2023-08" db="EMBL/GenBank/DDBJ databases">
        <title>Helicovermis profunda gen. nov., sp. nov., a novel mesophilic, fermentative bacterium within the Bacillota from a deep-sea hydrothermal vent chimney.</title>
        <authorList>
            <person name="Miyazaki U."/>
            <person name="Mizutani D."/>
            <person name="Hashimoto Y."/>
            <person name="Tame A."/>
            <person name="Sawayama S."/>
            <person name="Miyazaki J."/>
            <person name="Takai K."/>
            <person name="Nakagawa S."/>
        </authorList>
    </citation>
    <scope>NUCLEOTIDE SEQUENCE [LARGE SCALE GENOMIC DNA]</scope>
    <source>
        <strain evidence="16 17">S502</strain>
    </source>
</reference>
<evidence type="ECO:0000313" key="16">
    <source>
        <dbReference type="EMBL" id="BEP30239.1"/>
    </source>
</evidence>
<keyword evidence="15" id="KW-0175">Coiled coil</keyword>
<keyword evidence="4 13" id="KW-0138">CF(0)</keyword>